<dbReference type="SUPFAM" id="SSF89733">
    <property type="entry name" value="L-sulfolactate dehydrogenase-like"/>
    <property type="match status" value="1"/>
</dbReference>
<gene>
    <name evidence="3" type="primary">comC_3</name>
    <name evidence="3" type="ORF">MAA8898_02994</name>
</gene>
<accession>A0A238KNQ2</accession>
<dbReference type="GO" id="GO:0016491">
    <property type="term" value="F:oxidoreductase activity"/>
    <property type="evidence" value="ECO:0007669"/>
    <property type="project" value="UniProtKB-KW"/>
</dbReference>
<dbReference type="OrthoDB" id="9811519at2"/>
<dbReference type="PANTHER" id="PTHR11091:SF0">
    <property type="entry name" value="MALATE DEHYDROGENASE"/>
    <property type="match status" value="1"/>
</dbReference>
<sequence>MARLPFDAAQTLAARAFARAGVAIPDADSAAQMLTLTEAMGISTHGLVRVRDYTARIAAGGIDAQAAPQVERPAPALLRIDGARGLGPAVAFSALEHTMQAARQCGVAAAFLRRASHLGALAPYLFVAAEHGFAAVITSNTAPMMAPAGGRAPVIGNNPLGFALPHPEGRHVILDMALSVVSRSRVRAAARAGTPIPDSWATGPDGLPTTDPAQAMRGLMSAIGGDKGANLALCLDLMAGGLSGAAMLSEVPTAADTPGAPQDLGQMILLVDAARLLPDTDRAARLDTAARIVGQSPALNPAQPPRLPGARALARLQKARAEGIDIPSALLSDLETLAGQPA</sequence>
<dbReference type="Proteomes" id="UP000207598">
    <property type="component" value="Unassembled WGS sequence"/>
</dbReference>
<name>A0A238KNQ2_9RHOB</name>
<dbReference type="EMBL" id="FXYF01000008">
    <property type="protein sequence ID" value="SMX44484.1"/>
    <property type="molecule type" value="Genomic_DNA"/>
</dbReference>
<protein>
    <submittedName>
        <fullName evidence="3">(2R)-3-sulfolactate dehydrogenase (NADP(+))</fullName>
        <ecNumber evidence="3">1.1.1.338</ecNumber>
    </submittedName>
</protein>
<dbReference type="InterPro" id="IPR036111">
    <property type="entry name" value="Mal/L-sulfo/L-lacto_DH-like_sf"/>
</dbReference>
<dbReference type="RefSeq" id="WP_094021806.1">
    <property type="nucleotide sequence ID" value="NZ_FXYF01000008.1"/>
</dbReference>
<evidence type="ECO:0000313" key="3">
    <source>
        <dbReference type="EMBL" id="SMX44484.1"/>
    </source>
</evidence>
<dbReference type="AlphaFoldDB" id="A0A238KNQ2"/>
<comment type="similarity">
    <text evidence="1">Belongs to the LDH2/MDH2 oxidoreductase family.</text>
</comment>
<dbReference type="Pfam" id="PF02615">
    <property type="entry name" value="Ldh_2"/>
    <property type="match status" value="1"/>
</dbReference>
<dbReference type="InterPro" id="IPR003767">
    <property type="entry name" value="Malate/L-lactate_DH-like"/>
</dbReference>
<proteinExistence type="inferred from homology"/>
<dbReference type="EC" id="1.1.1.338" evidence="3"/>
<dbReference type="InterPro" id="IPR043144">
    <property type="entry name" value="Mal/L-sulf/L-lact_DH-like_ah"/>
</dbReference>
<dbReference type="InterPro" id="IPR043143">
    <property type="entry name" value="Mal/L-sulf/L-lact_DH-like_NADP"/>
</dbReference>
<dbReference type="PANTHER" id="PTHR11091">
    <property type="entry name" value="OXIDOREDUCTASE-RELATED"/>
    <property type="match status" value="1"/>
</dbReference>
<evidence type="ECO:0000256" key="2">
    <source>
        <dbReference type="ARBA" id="ARBA00023002"/>
    </source>
</evidence>
<keyword evidence="4" id="KW-1185">Reference proteome</keyword>
<evidence type="ECO:0000313" key="4">
    <source>
        <dbReference type="Proteomes" id="UP000207598"/>
    </source>
</evidence>
<evidence type="ECO:0000256" key="1">
    <source>
        <dbReference type="ARBA" id="ARBA00006056"/>
    </source>
</evidence>
<dbReference type="Gene3D" id="1.10.1530.10">
    <property type="match status" value="1"/>
</dbReference>
<keyword evidence="2 3" id="KW-0560">Oxidoreductase</keyword>
<organism evidence="3 4">
    <name type="scientific">Maliponia aquimaris</name>
    <dbReference type="NCBI Taxonomy" id="1673631"/>
    <lineage>
        <taxon>Bacteria</taxon>
        <taxon>Pseudomonadati</taxon>
        <taxon>Pseudomonadota</taxon>
        <taxon>Alphaproteobacteria</taxon>
        <taxon>Rhodobacterales</taxon>
        <taxon>Paracoccaceae</taxon>
        <taxon>Maliponia</taxon>
    </lineage>
</organism>
<dbReference type="Gene3D" id="3.30.1370.60">
    <property type="entry name" value="Hypothetical oxidoreductase yiak, domain 2"/>
    <property type="match status" value="1"/>
</dbReference>
<reference evidence="3 4" key="1">
    <citation type="submission" date="2017-05" db="EMBL/GenBank/DDBJ databases">
        <authorList>
            <person name="Song R."/>
            <person name="Chenine A.L."/>
            <person name="Ruprecht R.M."/>
        </authorList>
    </citation>
    <scope>NUCLEOTIDE SEQUENCE [LARGE SCALE GENOMIC DNA]</scope>
    <source>
        <strain evidence="3 4">CECT 8898</strain>
    </source>
</reference>